<feature type="region of interest" description="Disordered" evidence="1">
    <location>
        <begin position="525"/>
        <end position="560"/>
    </location>
</feature>
<dbReference type="InterPro" id="IPR011011">
    <property type="entry name" value="Znf_FYVE_PHD"/>
</dbReference>
<feature type="region of interest" description="Disordered" evidence="1">
    <location>
        <begin position="363"/>
        <end position="392"/>
    </location>
</feature>
<accession>A0A6J3MCQ0</accession>
<reference evidence="3" key="3">
    <citation type="submission" date="2025-08" db="UniProtKB">
        <authorList>
            <consortium name="RefSeq"/>
        </authorList>
    </citation>
    <scope>IDENTIFICATION</scope>
    <source>
        <strain evidence="3">CBS 342.82</strain>
    </source>
</reference>
<proteinExistence type="predicted"/>
<protein>
    <recommendedName>
        <fullName evidence="4">Zinc finger PHD-type domain-containing protein</fullName>
    </recommendedName>
</protein>
<organism evidence="3">
    <name type="scientific">Dissoconium aciculare CBS 342.82</name>
    <dbReference type="NCBI Taxonomy" id="1314786"/>
    <lineage>
        <taxon>Eukaryota</taxon>
        <taxon>Fungi</taxon>
        <taxon>Dikarya</taxon>
        <taxon>Ascomycota</taxon>
        <taxon>Pezizomycotina</taxon>
        <taxon>Dothideomycetes</taxon>
        <taxon>Dothideomycetidae</taxon>
        <taxon>Mycosphaerellales</taxon>
        <taxon>Dissoconiaceae</taxon>
        <taxon>Dissoconium</taxon>
    </lineage>
</organism>
<reference evidence="3" key="2">
    <citation type="submission" date="2020-04" db="EMBL/GenBank/DDBJ databases">
        <authorList>
            <consortium name="NCBI Genome Project"/>
        </authorList>
    </citation>
    <scope>NUCLEOTIDE SEQUENCE</scope>
    <source>
        <strain evidence="3">CBS 342.82</strain>
    </source>
</reference>
<dbReference type="SUPFAM" id="SSF57903">
    <property type="entry name" value="FYVE/PHD zinc finger"/>
    <property type="match status" value="1"/>
</dbReference>
<dbReference type="InterPro" id="IPR013083">
    <property type="entry name" value="Znf_RING/FYVE/PHD"/>
</dbReference>
<dbReference type="GeneID" id="54357059"/>
<evidence type="ECO:0000313" key="2">
    <source>
        <dbReference type="Proteomes" id="UP000504637"/>
    </source>
</evidence>
<keyword evidence="2" id="KW-1185">Reference proteome</keyword>
<feature type="compositionally biased region" description="Polar residues" evidence="1">
    <location>
        <begin position="376"/>
        <end position="387"/>
    </location>
</feature>
<dbReference type="Proteomes" id="UP000504637">
    <property type="component" value="Unplaced"/>
</dbReference>
<feature type="region of interest" description="Disordered" evidence="1">
    <location>
        <begin position="266"/>
        <end position="293"/>
    </location>
</feature>
<sequence length="707" mass="78842">MVEATTMPPLALVSSPGQSDEIPAEAEVVAFELGGRILNDHYTSTRYGQRRLQHLSRHPDYRNALNIHFKVYRDIEQVFDQHGHHKLSVQSVRRLELSSQITPLTPFPTTRNTETIDSYASYPPIEWKPGMPENWQDWQKSSIEPPATDPVHDASCDCKAKSPALGSCLEKPSRSDDADVVQNDTYYSDACDYQGGKKAVDAVADKALLPGSPTSRAPRSRLKRLISSSTTASHMNELHMHTVFTHASSLCNRPLRTEVKSYRRSRRLSCNVEPRQGQRNISQRQKKSRQRLKLPASVLKQPCPLGKQKKTSMKDLKCAIPKAGEPSDVKKDIKTVKKHVAFSLSRVDSPPEKVTLPAAVHSLNRMSPGRPKAESPTHNTENSVSKQSKLHEREEMKKFHSSHQEKLRLNRLAKALEWTKGRVKPEPELQLQFLPTISQEFGNLSTSGQSVELQSAGDGLSHSEKAVPGHTEADSRLPAKIYRSTDAAKAEARASYIDAVATGTRLPRSRQDAIAASARRHELLISQHTRPSEENTQHFRRLSARHQQQTSENEDYSRHPDLLPEFFSSANFKPRELKSSGAVRCACGAVTDDSSCFPTATASCATQTKADIVWIACETPSCGVWQHVDCMGAAVPWVARSGSRTRPTRQAAREEADGGDNLSAWTRRLDPDIKYFCHVCDPWAHRHLLAEMRKARPIVSAEGNADL</sequence>
<evidence type="ECO:0000313" key="3">
    <source>
        <dbReference type="RefSeq" id="XP_033462405.1"/>
    </source>
</evidence>
<evidence type="ECO:0000256" key="1">
    <source>
        <dbReference type="SAM" id="MobiDB-lite"/>
    </source>
</evidence>
<dbReference type="OrthoDB" id="3917712at2759"/>
<reference evidence="3" key="1">
    <citation type="submission" date="2020-01" db="EMBL/GenBank/DDBJ databases">
        <authorList>
            <consortium name="DOE Joint Genome Institute"/>
            <person name="Haridas S."/>
            <person name="Albert R."/>
            <person name="Binder M."/>
            <person name="Bloem J."/>
            <person name="Labutti K."/>
            <person name="Salamov A."/>
            <person name="Andreopoulos B."/>
            <person name="Baker S.E."/>
            <person name="Barry K."/>
            <person name="Bills G."/>
            <person name="Bluhm B.H."/>
            <person name="Cannon C."/>
            <person name="Castanera R."/>
            <person name="Culley D.E."/>
            <person name="Daum C."/>
            <person name="Ezra D."/>
            <person name="Gonzalez J.B."/>
            <person name="Henrissat B."/>
            <person name="Kuo A."/>
            <person name="Liang C."/>
            <person name="Lipzen A."/>
            <person name="Lutzoni F."/>
            <person name="Magnuson J."/>
            <person name="Mondo S."/>
            <person name="Nolan M."/>
            <person name="Ohm R."/>
            <person name="Pangilinan J."/>
            <person name="Park H.-J."/>
            <person name="Ramirez L."/>
            <person name="Alfaro M."/>
            <person name="Sun H."/>
            <person name="Tritt A."/>
            <person name="Yoshinaga Y."/>
            <person name="Zwiers L.-H."/>
            <person name="Turgeon B.G."/>
            <person name="Goodwin S.B."/>
            <person name="Spatafora J.W."/>
            <person name="Crous P.W."/>
            <person name="Grigoriev I.V."/>
        </authorList>
    </citation>
    <scope>NUCLEOTIDE SEQUENCE</scope>
    <source>
        <strain evidence="3">CBS 342.82</strain>
    </source>
</reference>
<dbReference type="Gene3D" id="3.30.40.10">
    <property type="entry name" value="Zinc/RING finger domain, C3HC4 (zinc finger)"/>
    <property type="match status" value="1"/>
</dbReference>
<gene>
    <name evidence="3" type="ORF">K489DRAFT_156069</name>
</gene>
<dbReference type="AlphaFoldDB" id="A0A6J3MCQ0"/>
<name>A0A6J3MCQ0_9PEZI</name>
<dbReference type="RefSeq" id="XP_033462405.1">
    <property type="nucleotide sequence ID" value="XM_033599260.1"/>
</dbReference>
<evidence type="ECO:0008006" key="4">
    <source>
        <dbReference type="Google" id="ProtNLM"/>
    </source>
</evidence>